<evidence type="ECO:0000256" key="1">
    <source>
        <dbReference type="SAM" id="SignalP"/>
    </source>
</evidence>
<dbReference type="EMBL" id="JBHSUS010000001">
    <property type="protein sequence ID" value="MFC6440278.1"/>
    <property type="molecule type" value="Genomic_DNA"/>
</dbReference>
<feature type="signal peptide" evidence="1">
    <location>
        <begin position="1"/>
        <end position="25"/>
    </location>
</feature>
<organism evidence="2 3">
    <name type="scientific">Pseudobowmanella zhangzhouensis</name>
    <dbReference type="NCBI Taxonomy" id="1537679"/>
    <lineage>
        <taxon>Bacteria</taxon>
        <taxon>Pseudomonadati</taxon>
        <taxon>Pseudomonadota</taxon>
        <taxon>Gammaproteobacteria</taxon>
        <taxon>Alteromonadales</taxon>
        <taxon>Alteromonadaceae</taxon>
    </lineage>
</organism>
<dbReference type="Pfam" id="PF09839">
    <property type="entry name" value="DUF2066"/>
    <property type="match status" value="1"/>
</dbReference>
<comment type="caution">
    <text evidence="2">The sequence shown here is derived from an EMBL/GenBank/DDBJ whole genome shotgun (WGS) entry which is preliminary data.</text>
</comment>
<evidence type="ECO:0000313" key="3">
    <source>
        <dbReference type="Proteomes" id="UP001596364"/>
    </source>
</evidence>
<sequence length="368" mass="41254">MKIVLRSLLTPLTLIIMLVSLPLCAAEVKDLYSAQTDASLNDSKRNQTALATVLVKVTGKEQILEHPAVRSAMRRASDLLLSFRFDVRDGQRVYLATFDQSKVDALINTADFPLWSSIRPHTLVWLAVEDEQGERVVINEDSPQTLKSVLLTEVSQRGLDVSLPLMDLTDLAVVSLYDIWGRFSLPVLEASQRYQPDMVVLARLHKATPEAPMETAEQNADALGTDTMPGWQLEWQNLTMGQLTREQISGDNPQLLIRQFVAAMATQQAQRYAVSLSQDQTELQTVQLKITNVFDLLGYENARRYLAGLTSVAEIRTAEVNGNVVTFSLRLYSSAQELRRTLALDDKLKTARDEFGMPVSELEFSWEP</sequence>
<dbReference type="InterPro" id="IPR018642">
    <property type="entry name" value="DUF2066"/>
</dbReference>
<dbReference type="RefSeq" id="WP_131258080.1">
    <property type="nucleotide sequence ID" value="NZ_JBHSUS010000001.1"/>
</dbReference>
<accession>A0ABW1XJR4</accession>
<feature type="chain" id="PRO_5046321698" evidence="1">
    <location>
        <begin position="26"/>
        <end position="368"/>
    </location>
</feature>
<keyword evidence="3" id="KW-1185">Reference proteome</keyword>
<name>A0ABW1XJR4_9ALTE</name>
<dbReference type="Proteomes" id="UP001596364">
    <property type="component" value="Unassembled WGS sequence"/>
</dbReference>
<proteinExistence type="predicted"/>
<reference evidence="3" key="1">
    <citation type="journal article" date="2019" name="Int. J. Syst. Evol. Microbiol.">
        <title>The Global Catalogue of Microorganisms (GCM) 10K type strain sequencing project: providing services to taxonomists for standard genome sequencing and annotation.</title>
        <authorList>
            <consortium name="The Broad Institute Genomics Platform"/>
            <consortium name="The Broad Institute Genome Sequencing Center for Infectious Disease"/>
            <person name="Wu L."/>
            <person name="Ma J."/>
        </authorList>
    </citation>
    <scope>NUCLEOTIDE SEQUENCE [LARGE SCALE GENOMIC DNA]</scope>
    <source>
        <strain evidence="3">CGMCC 1.16031</strain>
    </source>
</reference>
<evidence type="ECO:0000313" key="2">
    <source>
        <dbReference type="EMBL" id="MFC6440278.1"/>
    </source>
</evidence>
<keyword evidence="1" id="KW-0732">Signal</keyword>
<gene>
    <name evidence="2" type="ORF">ACFP85_08970</name>
</gene>
<protein>
    <submittedName>
        <fullName evidence="2">DUF2066 domain-containing protein</fullName>
    </submittedName>
</protein>